<reference evidence="2 3" key="1">
    <citation type="submission" date="2023-09" db="EMBL/GenBank/DDBJ databases">
        <title>Nesidiocoris tenuis whole genome shotgun sequence.</title>
        <authorList>
            <person name="Shibata T."/>
            <person name="Shimoda M."/>
            <person name="Kobayashi T."/>
            <person name="Uehara T."/>
        </authorList>
    </citation>
    <scope>NUCLEOTIDE SEQUENCE [LARGE SCALE GENOMIC DNA]</scope>
    <source>
        <strain evidence="2 3">Japan</strain>
    </source>
</reference>
<proteinExistence type="predicted"/>
<organism evidence="2 3">
    <name type="scientific">Nesidiocoris tenuis</name>
    <dbReference type="NCBI Taxonomy" id="355587"/>
    <lineage>
        <taxon>Eukaryota</taxon>
        <taxon>Metazoa</taxon>
        <taxon>Ecdysozoa</taxon>
        <taxon>Arthropoda</taxon>
        <taxon>Hexapoda</taxon>
        <taxon>Insecta</taxon>
        <taxon>Pterygota</taxon>
        <taxon>Neoptera</taxon>
        <taxon>Paraneoptera</taxon>
        <taxon>Hemiptera</taxon>
        <taxon>Heteroptera</taxon>
        <taxon>Panheteroptera</taxon>
        <taxon>Cimicomorpha</taxon>
        <taxon>Miridae</taxon>
        <taxon>Dicyphina</taxon>
        <taxon>Nesidiocoris</taxon>
    </lineage>
</organism>
<accession>A0ABN7B811</accession>
<keyword evidence="3" id="KW-1185">Reference proteome</keyword>
<sequence length="161" mass="18487">MTSPAEDERVSFSHDELMEITRSTLKELIASDELLSYLPPDVTAEEVAAELALRHGQSMSINLHKENGQIWKVVVPKGGRVVDLKRAIRRSVNAQLAREGVKKKISWRYVWRTNHLAFEGQILDDDSASLVDVGIRNKCDLRFVKRRREKNFSNRRLSMKS</sequence>
<dbReference type="CDD" id="cd17058">
    <property type="entry name" value="Ubl_SNRNP25"/>
    <property type="match status" value="1"/>
</dbReference>
<dbReference type="PANTHER" id="PTHR14942">
    <property type="entry name" value="U11/U12 SMALL NUCLEAR RIBONUCLEOPROTEIN 25 KDA PROTEIN"/>
    <property type="match status" value="1"/>
</dbReference>
<evidence type="ECO:0000313" key="3">
    <source>
        <dbReference type="Proteomes" id="UP001307889"/>
    </source>
</evidence>
<evidence type="ECO:0000259" key="1">
    <source>
        <dbReference type="Pfam" id="PF18036"/>
    </source>
</evidence>
<dbReference type="InterPro" id="IPR040610">
    <property type="entry name" value="SNRNP25_ubiquitin"/>
</dbReference>
<dbReference type="Gene3D" id="3.10.20.90">
    <property type="entry name" value="Phosphatidylinositol 3-kinase Catalytic Subunit, Chain A, domain 1"/>
    <property type="match status" value="1"/>
</dbReference>
<dbReference type="SUPFAM" id="SSF54236">
    <property type="entry name" value="Ubiquitin-like"/>
    <property type="match status" value="1"/>
</dbReference>
<dbReference type="Proteomes" id="UP001307889">
    <property type="component" value="Chromosome 10"/>
</dbReference>
<dbReference type="InterPro" id="IPR029071">
    <property type="entry name" value="Ubiquitin-like_domsf"/>
</dbReference>
<evidence type="ECO:0000313" key="2">
    <source>
        <dbReference type="EMBL" id="BES99301.1"/>
    </source>
</evidence>
<dbReference type="Pfam" id="PF18036">
    <property type="entry name" value="Ubiquitin_4"/>
    <property type="match status" value="1"/>
</dbReference>
<dbReference type="EMBL" id="AP028918">
    <property type="protein sequence ID" value="BES99301.1"/>
    <property type="molecule type" value="Genomic_DNA"/>
</dbReference>
<gene>
    <name evidence="2" type="ORF">NTJ_12118</name>
</gene>
<dbReference type="InterPro" id="IPR039690">
    <property type="entry name" value="SNRNP25"/>
</dbReference>
<name>A0ABN7B811_9HEMI</name>
<protein>
    <recommendedName>
        <fullName evidence="1">SNRNP25 ubiquitin-like domain-containing protein</fullName>
    </recommendedName>
</protein>
<feature type="domain" description="SNRNP25 ubiquitin-like" evidence="1">
    <location>
        <begin position="59"/>
        <end position="146"/>
    </location>
</feature>
<dbReference type="PANTHER" id="PTHR14942:SF0">
    <property type="entry name" value="U11_U12 SMALL NUCLEAR RIBONUCLEOPROTEIN 25 KDA PROTEIN"/>
    <property type="match status" value="1"/>
</dbReference>